<keyword evidence="7" id="KW-1185">Reference proteome</keyword>
<evidence type="ECO:0000313" key="7">
    <source>
        <dbReference type="Proteomes" id="UP001500973"/>
    </source>
</evidence>
<protein>
    <submittedName>
        <fullName evidence="6">Creatininase family protein</fullName>
    </submittedName>
</protein>
<evidence type="ECO:0000313" key="6">
    <source>
        <dbReference type="EMBL" id="GAA1435358.1"/>
    </source>
</evidence>
<dbReference type="InterPro" id="IPR024087">
    <property type="entry name" value="Creatininase-like_sf"/>
</dbReference>
<dbReference type="InterPro" id="IPR003785">
    <property type="entry name" value="Creatininase/forma_Hydrolase"/>
</dbReference>
<proteinExistence type="inferred from homology"/>
<comment type="similarity">
    <text evidence="5">Belongs to the creatininase superfamily.</text>
</comment>
<evidence type="ECO:0000256" key="1">
    <source>
        <dbReference type="ARBA" id="ARBA00001947"/>
    </source>
</evidence>
<keyword evidence="3" id="KW-0378">Hydrolase</keyword>
<sequence length="279" mass="29443">MTTTSNRRAFAALTAPSVAAELGERSVLCLPLGSVEQHGPHLPLDTDTVIAERFAHRLAAHSAGRHDLWVGPAIPYGLSPEHAGAPGTITLDLQLYATLITTLVAEYIRSTGVGSVLLVNGHGGNRGVLEAVVHQLRHSHGVTTCVLHPAALAAGRVPIGSELPEVHAGVLETALMLALDPDRVRLDLLPSEAFPDPGRRRSIGHLVLDRGVTWPWSSDDPELAADGVIGGDPRNATPELGHRLLAAALDASTHVLDRIDRATSRGTSQTLGRHHAPHA</sequence>
<evidence type="ECO:0000256" key="5">
    <source>
        <dbReference type="ARBA" id="ARBA00024029"/>
    </source>
</evidence>
<reference evidence="7" key="1">
    <citation type="journal article" date="2019" name="Int. J. Syst. Evol. Microbiol.">
        <title>The Global Catalogue of Microorganisms (GCM) 10K type strain sequencing project: providing services to taxonomists for standard genome sequencing and annotation.</title>
        <authorList>
            <consortium name="The Broad Institute Genomics Platform"/>
            <consortium name="The Broad Institute Genome Sequencing Center for Infectious Disease"/>
            <person name="Wu L."/>
            <person name="Ma J."/>
        </authorList>
    </citation>
    <scope>NUCLEOTIDE SEQUENCE [LARGE SCALE GENOMIC DNA]</scope>
    <source>
        <strain evidence="7">JCM 11756</strain>
    </source>
</reference>
<dbReference type="Gene3D" id="3.40.50.10310">
    <property type="entry name" value="Creatininase"/>
    <property type="match status" value="1"/>
</dbReference>
<evidence type="ECO:0000256" key="3">
    <source>
        <dbReference type="ARBA" id="ARBA00022801"/>
    </source>
</evidence>
<dbReference type="PANTHER" id="PTHR35005:SF1">
    <property type="entry name" value="2-AMINO-5-FORMYLAMINO-6-RIBOSYLAMINOPYRIMIDIN-4(3H)-ONE 5'-MONOPHOSPHATE DEFORMYLASE"/>
    <property type="match status" value="1"/>
</dbReference>
<comment type="cofactor">
    <cofactor evidence="1">
        <name>Zn(2+)</name>
        <dbReference type="ChEBI" id="CHEBI:29105"/>
    </cofactor>
</comment>
<dbReference type="EMBL" id="BAAAIZ010000128">
    <property type="protein sequence ID" value="GAA1435358.1"/>
    <property type="molecule type" value="Genomic_DNA"/>
</dbReference>
<dbReference type="Proteomes" id="UP001500973">
    <property type="component" value="Unassembled WGS sequence"/>
</dbReference>
<gene>
    <name evidence="6" type="ORF">GCM10009601_61300</name>
</gene>
<evidence type="ECO:0000256" key="2">
    <source>
        <dbReference type="ARBA" id="ARBA00022723"/>
    </source>
</evidence>
<dbReference type="SUPFAM" id="SSF102215">
    <property type="entry name" value="Creatininase"/>
    <property type="match status" value="1"/>
</dbReference>
<organism evidence="6 7">
    <name type="scientific">Streptomyces thermospinosisporus</name>
    <dbReference type="NCBI Taxonomy" id="161482"/>
    <lineage>
        <taxon>Bacteria</taxon>
        <taxon>Bacillati</taxon>
        <taxon>Actinomycetota</taxon>
        <taxon>Actinomycetes</taxon>
        <taxon>Kitasatosporales</taxon>
        <taxon>Streptomycetaceae</taxon>
        <taxon>Streptomyces</taxon>
    </lineage>
</organism>
<evidence type="ECO:0000256" key="4">
    <source>
        <dbReference type="ARBA" id="ARBA00022833"/>
    </source>
</evidence>
<comment type="caution">
    <text evidence="6">The sequence shown here is derived from an EMBL/GenBank/DDBJ whole genome shotgun (WGS) entry which is preliminary data.</text>
</comment>
<name>A0ABP4JY27_9ACTN</name>
<keyword evidence="2" id="KW-0479">Metal-binding</keyword>
<accession>A0ABP4JY27</accession>
<keyword evidence="4" id="KW-0862">Zinc</keyword>
<dbReference type="PANTHER" id="PTHR35005">
    <property type="entry name" value="3-DEHYDRO-SCYLLO-INOSOSE HYDROLASE"/>
    <property type="match status" value="1"/>
</dbReference>
<dbReference type="Pfam" id="PF02633">
    <property type="entry name" value="Creatininase"/>
    <property type="match status" value="1"/>
</dbReference>
<dbReference type="RefSeq" id="WP_344016562.1">
    <property type="nucleotide sequence ID" value="NZ_BAAAIZ010000128.1"/>
</dbReference>